<protein>
    <submittedName>
        <fullName evidence="1">Uncharacterized protein</fullName>
    </submittedName>
</protein>
<comment type="caution">
    <text evidence="1">The sequence shown here is derived from an EMBL/GenBank/DDBJ whole genome shotgun (WGS) entry which is preliminary data.</text>
</comment>
<dbReference type="AlphaFoldDB" id="A0AAE1CSG2"/>
<evidence type="ECO:0000313" key="2">
    <source>
        <dbReference type="Proteomes" id="UP001283361"/>
    </source>
</evidence>
<accession>A0AAE1CSG2</accession>
<evidence type="ECO:0000313" key="1">
    <source>
        <dbReference type="EMBL" id="KAK3731616.1"/>
    </source>
</evidence>
<keyword evidence="2" id="KW-1185">Reference proteome</keyword>
<name>A0AAE1CSG2_9GAST</name>
<dbReference type="Proteomes" id="UP001283361">
    <property type="component" value="Unassembled WGS sequence"/>
</dbReference>
<sequence length="156" mass="17238">GGSISSVILAVLPIRVEVFPQSYLLFSLSGWKYFLSHTCSSPYQGGSISSVILAVLPIRVEVFPQSYFLFSLSGWKYFLSHTCCSPYQGGSISSVILAVLPIRVELFNQRTVESSPKTSGLAFQSGFVGGCNRPKDPWFRSSRRNSSVPEWICWGL</sequence>
<reference evidence="1" key="1">
    <citation type="journal article" date="2023" name="G3 (Bethesda)">
        <title>A reference genome for the long-term kleptoplast-retaining sea slug Elysia crispata morphotype clarki.</title>
        <authorList>
            <person name="Eastman K.E."/>
            <person name="Pendleton A.L."/>
            <person name="Shaikh M.A."/>
            <person name="Suttiyut T."/>
            <person name="Ogas R."/>
            <person name="Tomko P."/>
            <person name="Gavelis G."/>
            <person name="Widhalm J.R."/>
            <person name="Wisecaver J.H."/>
        </authorList>
    </citation>
    <scope>NUCLEOTIDE SEQUENCE</scope>
    <source>
        <strain evidence="1">ECLA1</strain>
    </source>
</reference>
<feature type="non-terminal residue" evidence="1">
    <location>
        <position position="1"/>
    </location>
</feature>
<gene>
    <name evidence="1" type="ORF">RRG08_019908</name>
</gene>
<organism evidence="1 2">
    <name type="scientific">Elysia crispata</name>
    <name type="common">lettuce slug</name>
    <dbReference type="NCBI Taxonomy" id="231223"/>
    <lineage>
        <taxon>Eukaryota</taxon>
        <taxon>Metazoa</taxon>
        <taxon>Spiralia</taxon>
        <taxon>Lophotrochozoa</taxon>
        <taxon>Mollusca</taxon>
        <taxon>Gastropoda</taxon>
        <taxon>Heterobranchia</taxon>
        <taxon>Euthyneura</taxon>
        <taxon>Panpulmonata</taxon>
        <taxon>Sacoglossa</taxon>
        <taxon>Placobranchoidea</taxon>
        <taxon>Plakobranchidae</taxon>
        <taxon>Elysia</taxon>
    </lineage>
</organism>
<dbReference type="EMBL" id="JAWDGP010006994">
    <property type="protein sequence ID" value="KAK3731616.1"/>
    <property type="molecule type" value="Genomic_DNA"/>
</dbReference>
<proteinExistence type="predicted"/>